<sequence>MSAILVPLAPTSLPTSSTVALPPSSLSVAPPHSPSAKDKKPLKIRRTAKRNRTEKQEKPLKKSLCLAPI</sequence>
<evidence type="ECO:0000313" key="2">
    <source>
        <dbReference type="EMBL" id="ORZ06471.1"/>
    </source>
</evidence>
<gene>
    <name evidence="2" type="ORF">BCR42DRAFT_427190</name>
</gene>
<dbReference type="Proteomes" id="UP000193560">
    <property type="component" value="Unassembled WGS sequence"/>
</dbReference>
<protein>
    <submittedName>
        <fullName evidence="2">Uncharacterized protein</fullName>
    </submittedName>
</protein>
<evidence type="ECO:0000313" key="3">
    <source>
        <dbReference type="Proteomes" id="UP000193560"/>
    </source>
</evidence>
<comment type="caution">
    <text evidence="2">The sequence shown here is derived from an EMBL/GenBank/DDBJ whole genome shotgun (WGS) entry which is preliminary data.</text>
</comment>
<keyword evidence="3" id="KW-1185">Reference proteome</keyword>
<evidence type="ECO:0000256" key="1">
    <source>
        <dbReference type="SAM" id="MobiDB-lite"/>
    </source>
</evidence>
<feature type="compositionally biased region" description="Low complexity" evidence="1">
    <location>
        <begin position="19"/>
        <end position="30"/>
    </location>
</feature>
<accession>A0A1X2I047</accession>
<dbReference type="AlphaFoldDB" id="A0A1X2I047"/>
<dbReference type="EMBL" id="MCGE01000039">
    <property type="protein sequence ID" value="ORZ06471.1"/>
    <property type="molecule type" value="Genomic_DNA"/>
</dbReference>
<feature type="region of interest" description="Disordered" evidence="1">
    <location>
        <begin position="1"/>
        <end position="69"/>
    </location>
</feature>
<proteinExistence type="predicted"/>
<feature type="compositionally biased region" description="Basic and acidic residues" evidence="1">
    <location>
        <begin position="51"/>
        <end position="60"/>
    </location>
</feature>
<organism evidence="2 3">
    <name type="scientific">Absidia repens</name>
    <dbReference type="NCBI Taxonomy" id="90262"/>
    <lineage>
        <taxon>Eukaryota</taxon>
        <taxon>Fungi</taxon>
        <taxon>Fungi incertae sedis</taxon>
        <taxon>Mucoromycota</taxon>
        <taxon>Mucoromycotina</taxon>
        <taxon>Mucoromycetes</taxon>
        <taxon>Mucorales</taxon>
        <taxon>Cunninghamellaceae</taxon>
        <taxon>Absidia</taxon>
    </lineage>
</organism>
<name>A0A1X2I047_9FUNG</name>
<reference evidence="2 3" key="1">
    <citation type="submission" date="2016-07" db="EMBL/GenBank/DDBJ databases">
        <title>Pervasive Adenine N6-methylation of Active Genes in Fungi.</title>
        <authorList>
            <consortium name="DOE Joint Genome Institute"/>
            <person name="Mondo S.J."/>
            <person name="Dannebaum R.O."/>
            <person name="Kuo R.C."/>
            <person name="Labutti K."/>
            <person name="Haridas S."/>
            <person name="Kuo A."/>
            <person name="Salamov A."/>
            <person name="Ahrendt S.R."/>
            <person name="Lipzen A."/>
            <person name="Sullivan W."/>
            <person name="Andreopoulos W.B."/>
            <person name="Clum A."/>
            <person name="Lindquist E."/>
            <person name="Daum C."/>
            <person name="Ramamoorthy G.K."/>
            <person name="Gryganskyi A."/>
            <person name="Culley D."/>
            <person name="Magnuson J.K."/>
            <person name="James T.Y."/>
            <person name="O'Malley M.A."/>
            <person name="Stajich J.E."/>
            <person name="Spatafora J.W."/>
            <person name="Visel A."/>
            <person name="Grigoriev I.V."/>
        </authorList>
    </citation>
    <scope>NUCLEOTIDE SEQUENCE [LARGE SCALE GENOMIC DNA]</scope>
    <source>
        <strain evidence="2 3">NRRL 1336</strain>
    </source>
</reference>